<dbReference type="Proteomes" id="UP000323597">
    <property type="component" value="Chromosome D03"/>
</dbReference>
<organism evidence="1 2">
    <name type="scientific">Gossypium mustelinum</name>
    <name type="common">Cotton</name>
    <name type="synonym">Gossypium caicoense</name>
    <dbReference type="NCBI Taxonomy" id="34275"/>
    <lineage>
        <taxon>Eukaryota</taxon>
        <taxon>Viridiplantae</taxon>
        <taxon>Streptophyta</taxon>
        <taxon>Embryophyta</taxon>
        <taxon>Tracheophyta</taxon>
        <taxon>Spermatophyta</taxon>
        <taxon>Magnoliopsida</taxon>
        <taxon>eudicotyledons</taxon>
        <taxon>Gunneridae</taxon>
        <taxon>Pentapetalae</taxon>
        <taxon>rosids</taxon>
        <taxon>malvids</taxon>
        <taxon>Malvales</taxon>
        <taxon>Malvaceae</taxon>
        <taxon>Malvoideae</taxon>
        <taxon>Gossypium</taxon>
    </lineage>
</organism>
<reference evidence="1 2" key="1">
    <citation type="submission" date="2019-07" db="EMBL/GenBank/DDBJ databases">
        <title>WGS assembly of Gossypium mustelinum.</title>
        <authorList>
            <person name="Chen Z.J."/>
            <person name="Sreedasyam A."/>
            <person name="Ando A."/>
            <person name="Song Q."/>
            <person name="De L."/>
            <person name="Hulse-Kemp A."/>
            <person name="Ding M."/>
            <person name="Ye W."/>
            <person name="Kirkbride R."/>
            <person name="Jenkins J."/>
            <person name="Plott C."/>
            <person name="Lovell J."/>
            <person name="Lin Y.-M."/>
            <person name="Vaughn R."/>
            <person name="Liu B."/>
            <person name="Li W."/>
            <person name="Simpson S."/>
            <person name="Scheffler B."/>
            <person name="Saski C."/>
            <person name="Grover C."/>
            <person name="Hu G."/>
            <person name="Conover J."/>
            <person name="Carlson J."/>
            <person name="Shu S."/>
            <person name="Boston L."/>
            <person name="Williams M."/>
            <person name="Peterson D."/>
            <person name="Mcgee K."/>
            <person name="Jones D."/>
            <person name="Wendel J."/>
            <person name="Stelly D."/>
            <person name="Grimwood J."/>
            <person name="Schmutz J."/>
        </authorList>
    </citation>
    <scope>NUCLEOTIDE SEQUENCE [LARGE SCALE GENOMIC DNA]</scope>
    <source>
        <strain evidence="1">1408120.09</strain>
    </source>
</reference>
<accession>A0A5D2VIM0</accession>
<protein>
    <submittedName>
        <fullName evidence="1">Uncharacterized protein</fullName>
    </submittedName>
</protein>
<dbReference type="EMBL" id="CM017651">
    <property type="protein sequence ID" value="TYI89056.1"/>
    <property type="molecule type" value="Genomic_DNA"/>
</dbReference>
<sequence>MDVFELTCTKSFIKPLPISNIQAQLNTLNTCKGLYREHEWYIFIFPNSRAQYHALDIFRGPLSLTVNG</sequence>
<keyword evidence="2" id="KW-1185">Reference proteome</keyword>
<evidence type="ECO:0000313" key="1">
    <source>
        <dbReference type="EMBL" id="TYI89056.1"/>
    </source>
</evidence>
<proteinExistence type="predicted"/>
<dbReference type="AlphaFoldDB" id="A0A5D2VIM0"/>
<evidence type="ECO:0000313" key="2">
    <source>
        <dbReference type="Proteomes" id="UP000323597"/>
    </source>
</evidence>
<gene>
    <name evidence="1" type="ORF">E1A91_D03G027500v1</name>
</gene>
<name>A0A5D2VIM0_GOSMU</name>